<dbReference type="InterPro" id="IPR012292">
    <property type="entry name" value="Globin/Proto"/>
</dbReference>
<proteinExistence type="predicted"/>
<protein>
    <submittedName>
        <fullName evidence="5">Heme-based aerotactic transducer</fullName>
    </submittedName>
</protein>
<dbReference type="Proteomes" id="UP001236723">
    <property type="component" value="Unassembled WGS sequence"/>
</dbReference>
<dbReference type="Gene3D" id="1.10.287.950">
    <property type="entry name" value="Methyl-accepting chemotaxis protein"/>
    <property type="match status" value="1"/>
</dbReference>
<feature type="domain" description="Methyl-accepting transducer" evidence="4">
    <location>
        <begin position="197"/>
        <end position="424"/>
    </location>
</feature>
<keyword evidence="3" id="KW-0175">Coiled coil</keyword>
<feature type="coiled-coil region" evidence="3">
    <location>
        <begin position="252"/>
        <end position="279"/>
    </location>
</feature>
<evidence type="ECO:0000256" key="2">
    <source>
        <dbReference type="PROSITE-ProRule" id="PRU00284"/>
    </source>
</evidence>
<dbReference type="PANTHER" id="PTHR32089:SF118">
    <property type="entry name" value="HEME-BASED AEROTACTIC TRANSDUCER HEMAT"/>
    <property type="match status" value="1"/>
</dbReference>
<dbReference type="RefSeq" id="WP_307069986.1">
    <property type="nucleotide sequence ID" value="NZ_JAUSUP010000018.1"/>
</dbReference>
<feature type="coiled-coil region" evidence="3">
    <location>
        <begin position="388"/>
        <end position="426"/>
    </location>
</feature>
<dbReference type="Pfam" id="PF00015">
    <property type="entry name" value="MCPsignal"/>
    <property type="match status" value="1"/>
</dbReference>
<dbReference type="PROSITE" id="PS50111">
    <property type="entry name" value="CHEMOTAXIS_TRANSDUC_2"/>
    <property type="match status" value="1"/>
</dbReference>
<dbReference type="PANTHER" id="PTHR32089">
    <property type="entry name" value="METHYL-ACCEPTING CHEMOTAXIS PROTEIN MCPB"/>
    <property type="match status" value="1"/>
</dbReference>
<comment type="caution">
    <text evidence="5">The sequence shown here is derived from an EMBL/GenBank/DDBJ whole genome shotgun (WGS) entry which is preliminary data.</text>
</comment>
<gene>
    <name evidence="5" type="ORF">J2R98_002814</name>
</gene>
<dbReference type="InterPro" id="IPR039379">
    <property type="entry name" value="Protoglobin_sensor_dom"/>
</dbReference>
<dbReference type="SMART" id="SM00283">
    <property type="entry name" value="MA"/>
    <property type="match status" value="1"/>
</dbReference>
<keyword evidence="1 2" id="KW-0807">Transducer</keyword>
<dbReference type="CDD" id="cd01068">
    <property type="entry name" value="globin_sensor"/>
    <property type="match status" value="1"/>
</dbReference>
<dbReference type="InterPro" id="IPR044398">
    <property type="entry name" value="Globin-sensor_dom"/>
</dbReference>
<dbReference type="InterPro" id="IPR009050">
    <property type="entry name" value="Globin-like_sf"/>
</dbReference>
<evidence type="ECO:0000313" key="6">
    <source>
        <dbReference type="Proteomes" id="UP001236723"/>
    </source>
</evidence>
<dbReference type="Gene3D" id="1.10.490.10">
    <property type="entry name" value="Globins"/>
    <property type="match status" value="1"/>
</dbReference>
<keyword evidence="6" id="KW-1185">Reference proteome</keyword>
<dbReference type="CDD" id="cd11386">
    <property type="entry name" value="MCP_signal"/>
    <property type="match status" value="1"/>
</dbReference>
<feature type="coiled-coil region" evidence="3">
    <location>
        <begin position="167"/>
        <end position="212"/>
    </location>
</feature>
<dbReference type="SUPFAM" id="SSF58104">
    <property type="entry name" value="Methyl-accepting chemotaxis protein (MCP) signaling domain"/>
    <property type="match status" value="1"/>
</dbReference>
<name>A0ABU0DXD5_9BACI</name>
<dbReference type="InterPro" id="IPR004089">
    <property type="entry name" value="MCPsignal_dom"/>
</dbReference>
<evidence type="ECO:0000256" key="1">
    <source>
        <dbReference type="ARBA" id="ARBA00023224"/>
    </source>
</evidence>
<dbReference type="EMBL" id="JAUSUP010000018">
    <property type="protein sequence ID" value="MDQ0352963.1"/>
    <property type="molecule type" value="Genomic_DNA"/>
</dbReference>
<reference evidence="5 6" key="1">
    <citation type="submission" date="2023-07" db="EMBL/GenBank/DDBJ databases">
        <title>Genomic Encyclopedia of Type Strains, Phase IV (KMG-IV): sequencing the most valuable type-strain genomes for metagenomic binning, comparative biology and taxonomic classification.</title>
        <authorList>
            <person name="Goeker M."/>
        </authorList>
    </citation>
    <scope>NUCLEOTIDE SEQUENCE [LARGE SCALE GENOMIC DNA]</scope>
    <source>
        <strain evidence="5 6">DSM 15448</strain>
    </source>
</reference>
<dbReference type="Pfam" id="PF11563">
    <property type="entry name" value="Protoglobin"/>
    <property type="match status" value="1"/>
</dbReference>
<evidence type="ECO:0000313" key="5">
    <source>
        <dbReference type="EMBL" id="MDQ0352963.1"/>
    </source>
</evidence>
<organism evidence="5 6">
    <name type="scientific">Alkalibacillus filiformis</name>
    <dbReference type="NCBI Taxonomy" id="200990"/>
    <lineage>
        <taxon>Bacteria</taxon>
        <taxon>Bacillati</taxon>
        <taxon>Bacillota</taxon>
        <taxon>Bacilli</taxon>
        <taxon>Bacillales</taxon>
        <taxon>Bacillaceae</taxon>
        <taxon>Alkalibacillus</taxon>
    </lineage>
</organism>
<accession>A0ABU0DXD5</accession>
<evidence type="ECO:0000256" key="3">
    <source>
        <dbReference type="SAM" id="Coils"/>
    </source>
</evidence>
<dbReference type="SUPFAM" id="SSF46458">
    <property type="entry name" value="Globin-like"/>
    <property type="match status" value="1"/>
</dbReference>
<evidence type="ECO:0000259" key="4">
    <source>
        <dbReference type="PROSITE" id="PS50111"/>
    </source>
</evidence>
<sequence length="431" mass="49327">MFKLQKQAEPNLAVDSFLDDVIIDTTNQPDLEKQLRMVNLTQEDLATLKALKPIVTEHIEEIVVQFYANIEHEPSLMKIIQHNSSVERLKQTLTRHIQEMFNGVIDSQFVEQRKYIAYAHVKIGLMPKWYLCAFQDLLNSFQQIFFDHFSHKDDIFKALSATSKILNIEQQLVLETFEQENKRKREEQYEKQNNLLNEINRMSDELVKISNQTDLAMKQLLEHSNEIRSFSKTTVDTASTVENQSNTGKADLDKQLHKMDEIEQEMNSIYNEMNKLEEASSKINEILNFITDVSEQTNLLSLNASIEAARAGELGQGFAVVAQEVKKLADQTKGSIENITELINTTNEQIDQVSKDVSATTTLIKDGTESMKRTNTFFDDILTNTHESKALNDEMEAKLENVNDIVEQLSESYAEVNEAAESLSNLAKEHE</sequence>